<dbReference type="PANTHER" id="PTHR22901:SF0">
    <property type="entry name" value="SIALATE O-ACETYLESTERASE"/>
    <property type="match status" value="1"/>
</dbReference>
<keyword evidence="4" id="KW-1185">Reference proteome</keyword>
<dbReference type="InterPro" id="IPR039329">
    <property type="entry name" value="SIAE"/>
</dbReference>
<feature type="domain" description="Sialate O-acetylesterase" evidence="2">
    <location>
        <begin position="111"/>
        <end position="358"/>
    </location>
</feature>
<dbReference type="GO" id="GO:0005975">
    <property type="term" value="P:carbohydrate metabolic process"/>
    <property type="evidence" value="ECO:0007669"/>
    <property type="project" value="TreeGrafter"/>
</dbReference>
<reference evidence="3 4" key="1">
    <citation type="submission" date="2021-12" db="EMBL/GenBank/DDBJ databases">
        <title>Genome sequencing of bacteria with rrn-lacking chromosome and rrn-plasmid.</title>
        <authorList>
            <person name="Anda M."/>
            <person name="Iwasaki W."/>
        </authorList>
    </citation>
    <scope>NUCLEOTIDE SEQUENCE [LARGE SCALE GENOMIC DNA]</scope>
    <source>
        <strain evidence="3 4">NBRC 15940</strain>
    </source>
</reference>
<dbReference type="PANTHER" id="PTHR22901">
    <property type="entry name" value="SIALATE O-ACETYLESTERASE"/>
    <property type="match status" value="1"/>
</dbReference>
<sequence length="470" mass="53091">MMLQLIKRFFLAVLLLVGFAEFSWAHVSLPGIFSDHMVLQQQARVKIWGWGKPYEMVKISTTWAPDHIDSVQVTSQSYWELEVQTPAAGGPYEMLIEGWNSIAIKDILIGEVWLGSGQSNMEWSVNLGIEDGEKEAAQANFEDIRFFTMPTSVALTPQQMHAGRWVKCTPATMRDFSAVLYFFGRDLHQELSAPVGLINASWGGTPIEVWMPEASVNNDRALREAAQLLPAMPWCPIEPGRVFNAMIHPIIPFKIKGAIWYQGESNVENAATYSRAFAGLINAWRSAWGSDFPFYFAQIAPYNGYGEDNVNGAIIRDQQRLVLDRVGHTGMVMISDIGNLTDIHPRNKVDVGRRFAHLAFQNDYGRTVKNMNGPQYDHFEVSKGKINVYFSNIQGDLQFHQSKNSLFELLTNEGEWLQAEAKIVKNMVVLNKPDSDIVGIRYAYKNTSESNITDNMLIPISTFSDYLEQF</sequence>
<proteinExistence type="predicted"/>
<dbReference type="SUPFAM" id="SSF52266">
    <property type="entry name" value="SGNH hydrolase"/>
    <property type="match status" value="1"/>
</dbReference>
<dbReference type="Pfam" id="PF03629">
    <property type="entry name" value="SASA"/>
    <property type="match status" value="1"/>
</dbReference>
<evidence type="ECO:0000313" key="3">
    <source>
        <dbReference type="EMBL" id="GJM64190.1"/>
    </source>
</evidence>
<dbReference type="EMBL" id="BQKE01000004">
    <property type="protein sequence ID" value="GJM64190.1"/>
    <property type="molecule type" value="Genomic_DNA"/>
</dbReference>
<evidence type="ECO:0000259" key="2">
    <source>
        <dbReference type="Pfam" id="PF03629"/>
    </source>
</evidence>
<accession>A0AAN4W4Z1</accession>
<protein>
    <submittedName>
        <fullName evidence="3">9-O-acetylesterase</fullName>
    </submittedName>
</protein>
<dbReference type="InterPro" id="IPR036514">
    <property type="entry name" value="SGNH_hydro_sf"/>
</dbReference>
<dbReference type="GO" id="GO:0001681">
    <property type="term" value="F:sialate O-acetylesterase activity"/>
    <property type="evidence" value="ECO:0007669"/>
    <property type="project" value="InterPro"/>
</dbReference>
<keyword evidence="1" id="KW-0378">Hydrolase</keyword>
<dbReference type="Proteomes" id="UP001310022">
    <property type="component" value="Unassembled WGS sequence"/>
</dbReference>
<evidence type="ECO:0000256" key="1">
    <source>
        <dbReference type="ARBA" id="ARBA00022801"/>
    </source>
</evidence>
<gene>
    <name evidence="3" type="ORF">PEDI_47420</name>
</gene>
<organism evidence="3 4">
    <name type="scientific">Persicobacter diffluens</name>
    <dbReference type="NCBI Taxonomy" id="981"/>
    <lineage>
        <taxon>Bacteria</taxon>
        <taxon>Pseudomonadati</taxon>
        <taxon>Bacteroidota</taxon>
        <taxon>Cytophagia</taxon>
        <taxon>Cytophagales</taxon>
        <taxon>Persicobacteraceae</taxon>
        <taxon>Persicobacter</taxon>
    </lineage>
</organism>
<evidence type="ECO:0000313" key="4">
    <source>
        <dbReference type="Proteomes" id="UP001310022"/>
    </source>
</evidence>
<dbReference type="InterPro" id="IPR005181">
    <property type="entry name" value="SASA"/>
</dbReference>
<name>A0AAN4W4Z1_9BACT</name>
<comment type="caution">
    <text evidence="3">The sequence shown here is derived from an EMBL/GenBank/DDBJ whole genome shotgun (WGS) entry which is preliminary data.</text>
</comment>
<dbReference type="Gene3D" id="3.40.50.1110">
    <property type="entry name" value="SGNH hydrolase"/>
    <property type="match status" value="1"/>
</dbReference>
<dbReference type="AlphaFoldDB" id="A0AAN4W4Z1"/>
<dbReference type="RefSeq" id="WP_338239271.1">
    <property type="nucleotide sequence ID" value="NZ_BQKE01000004.1"/>
</dbReference>